<dbReference type="Proteomes" id="UP000886998">
    <property type="component" value="Unassembled WGS sequence"/>
</dbReference>
<comment type="caution">
    <text evidence="2">The sequence shown here is derived from an EMBL/GenBank/DDBJ whole genome shotgun (WGS) entry which is preliminary data.</text>
</comment>
<name>A0A8X6YY26_9ARAC</name>
<sequence>MSNSLLKSPTSWFMRPQHHIQTIPIEESHACQHPRIEIFLPPEHEFSIRKYCPVTLNHLLPDLHHTKQECLEEAKSEFDAILQDKFKKHLEESHLEVSGTSSEGDSDASTGDTCLIIVENNKPEPKHRTMKILYPNKVNYPLENMKMLLPDVVLNNKRTPSPVLTKNFCTGCINRGMTVKENIYNNANAFGKRKNIERNKINGKDERSEVNVRFPCMKETADVSTKAVNSFFFDKNVFGVRCGGNQKELMNNLNFPVTYSTNTYISNYSSDFSPKKHTQVSRNKTTFSFPKSGDWFSSSCTESKSQQRPSSPTPTALLPPSPYMMELARLRREKLRIEEKMLLKRRQVLELERLRPPIEKW</sequence>
<dbReference type="AlphaFoldDB" id="A0A8X6YY26"/>
<feature type="region of interest" description="Disordered" evidence="1">
    <location>
        <begin position="295"/>
        <end position="322"/>
    </location>
</feature>
<gene>
    <name evidence="2" type="primary">AVEN_40645_1</name>
    <name evidence="2" type="ORF">TNIN_236361</name>
</gene>
<feature type="compositionally biased region" description="Polar residues" evidence="1">
    <location>
        <begin position="295"/>
        <end position="308"/>
    </location>
</feature>
<proteinExistence type="predicted"/>
<reference evidence="2" key="1">
    <citation type="submission" date="2020-08" db="EMBL/GenBank/DDBJ databases">
        <title>Multicomponent nature underlies the extraordinary mechanical properties of spider dragline silk.</title>
        <authorList>
            <person name="Kono N."/>
            <person name="Nakamura H."/>
            <person name="Mori M."/>
            <person name="Yoshida Y."/>
            <person name="Ohtoshi R."/>
            <person name="Malay A.D."/>
            <person name="Moran D.A.P."/>
            <person name="Tomita M."/>
            <person name="Numata K."/>
            <person name="Arakawa K."/>
        </authorList>
    </citation>
    <scope>NUCLEOTIDE SEQUENCE</scope>
</reference>
<organism evidence="2 3">
    <name type="scientific">Trichonephila inaurata madagascariensis</name>
    <dbReference type="NCBI Taxonomy" id="2747483"/>
    <lineage>
        <taxon>Eukaryota</taxon>
        <taxon>Metazoa</taxon>
        <taxon>Ecdysozoa</taxon>
        <taxon>Arthropoda</taxon>
        <taxon>Chelicerata</taxon>
        <taxon>Arachnida</taxon>
        <taxon>Araneae</taxon>
        <taxon>Araneomorphae</taxon>
        <taxon>Entelegynae</taxon>
        <taxon>Araneoidea</taxon>
        <taxon>Nephilidae</taxon>
        <taxon>Trichonephila</taxon>
        <taxon>Trichonephila inaurata</taxon>
    </lineage>
</organism>
<accession>A0A8X6YY26</accession>
<protein>
    <submittedName>
        <fullName evidence="2">Uncharacterized protein</fullName>
    </submittedName>
</protein>
<dbReference type="EMBL" id="BMAV01023679">
    <property type="protein sequence ID" value="GFY79605.1"/>
    <property type="molecule type" value="Genomic_DNA"/>
</dbReference>
<evidence type="ECO:0000256" key="1">
    <source>
        <dbReference type="SAM" id="MobiDB-lite"/>
    </source>
</evidence>
<dbReference type="OrthoDB" id="6430156at2759"/>
<evidence type="ECO:0000313" key="2">
    <source>
        <dbReference type="EMBL" id="GFY79605.1"/>
    </source>
</evidence>
<evidence type="ECO:0000313" key="3">
    <source>
        <dbReference type="Proteomes" id="UP000886998"/>
    </source>
</evidence>
<keyword evidence="3" id="KW-1185">Reference proteome</keyword>